<name>A0ACC2C1D4_DIPCM</name>
<accession>A0ACC2C1D4</accession>
<comment type="caution">
    <text evidence="1">The sequence shown here is derived from an EMBL/GenBank/DDBJ whole genome shotgun (WGS) entry which is preliminary data.</text>
</comment>
<evidence type="ECO:0000313" key="2">
    <source>
        <dbReference type="Proteomes" id="UP001162992"/>
    </source>
</evidence>
<reference evidence="2" key="1">
    <citation type="journal article" date="2024" name="Proc. Natl. Acad. Sci. U.S.A.">
        <title>Extraordinary preservation of gene collinearity over three hundred million years revealed in homosporous lycophytes.</title>
        <authorList>
            <person name="Li C."/>
            <person name="Wickell D."/>
            <person name="Kuo L.Y."/>
            <person name="Chen X."/>
            <person name="Nie B."/>
            <person name="Liao X."/>
            <person name="Peng D."/>
            <person name="Ji J."/>
            <person name="Jenkins J."/>
            <person name="Williams M."/>
            <person name="Shu S."/>
            <person name="Plott C."/>
            <person name="Barry K."/>
            <person name="Rajasekar S."/>
            <person name="Grimwood J."/>
            <person name="Han X."/>
            <person name="Sun S."/>
            <person name="Hou Z."/>
            <person name="He W."/>
            <person name="Dai G."/>
            <person name="Sun C."/>
            <person name="Schmutz J."/>
            <person name="Leebens-Mack J.H."/>
            <person name="Li F.W."/>
            <person name="Wang L."/>
        </authorList>
    </citation>
    <scope>NUCLEOTIDE SEQUENCE [LARGE SCALE GENOMIC DNA]</scope>
    <source>
        <strain evidence="2">cv. PW_Plant_1</strain>
    </source>
</reference>
<keyword evidence="2" id="KW-1185">Reference proteome</keyword>
<evidence type="ECO:0000313" key="1">
    <source>
        <dbReference type="EMBL" id="KAJ7535815.1"/>
    </source>
</evidence>
<protein>
    <submittedName>
        <fullName evidence="1">Uncharacterized protein</fullName>
    </submittedName>
</protein>
<gene>
    <name evidence="1" type="ORF">O6H91_12G047200</name>
</gene>
<sequence>MADKYVTFGTNLVVGSLSGDIGKLVDSLSSAVLSVKNCREKCKALKEKVDSVYHALHQMENEMVRHPEQFNPKDHTTNLMKFFMVVKDCIAQVKRHNGRNFIVRWILAFKIEGDFDALDQRLEQCMRFFKLDLSVQTVVTTIEIKGQLESLMDSTLQGFQEIQYLLKRNSNDPALIESFSLQGIVCGQSIYGGYMIAGKWTTAKSEIRDVILVSSQQQKNEVAIMKLLSESESILQFYGTWSEGANQYLVMERPSREMITLDEWIKSKNDLKDKDNMELLNEWRVKRLLALELTMAVAYVHCAGILHRSLRSPHVFLTDDLRPKLFGFFAARKMVNPSEKRWTPLEQIRWAAPEMLPKDRPEFNQTCDIFSLGVIMWEIITDDYPFSDIDSATKLLAERTKKKRMLKFPSTSSPIHQSEFYKDFCQVSLDCMNENPNSRPELKHVIDRLDRLAPEDVLNFVYKPAETLI</sequence>
<dbReference type="EMBL" id="CM055103">
    <property type="protein sequence ID" value="KAJ7535815.1"/>
    <property type="molecule type" value="Genomic_DNA"/>
</dbReference>
<dbReference type="Proteomes" id="UP001162992">
    <property type="component" value="Chromosome 12"/>
</dbReference>
<organism evidence="1 2">
    <name type="scientific">Diphasiastrum complanatum</name>
    <name type="common">Issler's clubmoss</name>
    <name type="synonym">Lycopodium complanatum</name>
    <dbReference type="NCBI Taxonomy" id="34168"/>
    <lineage>
        <taxon>Eukaryota</taxon>
        <taxon>Viridiplantae</taxon>
        <taxon>Streptophyta</taxon>
        <taxon>Embryophyta</taxon>
        <taxon>Tracheophyta</taxon>
        <taxon>Lycopodiopsida</taxon>
        <taxon>Lycopodiales</taxon>
        <taxon>Lycopodiaceae</taxon>
        <taxon>Lycopodioideae</taxon>
        <taxon>Diphasiastrum</taxon>
    </lineage>
</organism>
<proteinExistence type="predicted"/>